<feature type="domain" description="Cytochrome C biogenesis protein transmembrane" evidence="7">
    <location>
        <begin position="20"/>
        <end position="228"/>
    </location>
</feature>
<dbReference type="InterPro" id="IPR051790">
    <property type="entry name" value="Cytochrome_c-biogenesis_DsbD"/>
</dbReference>
<name>A0A4R2TVK1_9FIRM</name>
<dbReference type="GO" id="GO:0016020">
    <property type="term" value="C:membrane"/>
    <property type="evidence" value="ECO:0007669"/>
    <property type="project" value="UniProtKB-SubCell"/>
</dbReference>
<evidence type="ECO:0000256" key="1">
    <source>
        <dbReference type="ARBA" id="ARBA00004141"/>
    </source>
</evidence>
<evidence type="ECO:0000256" key="2">
    <source>
        <dbReference type="ARBA" id="ARBA00006143"/>
    </source>
</evidence>
<feature type="transmembrane region" description="Helical" evidence="6">
    <location>
        <begin position="208"/>
        <end position="226"/>
    </location>
</feature>
<evidence type="ECO:0000313" key="9">
    <source>
        <dbReference type="Proteomes" id="UP000295504"/>
    </source>
</evidence>
<feature type="transmembrane region" description="Helical" evidence="6">
    <location>
        <begin position="62"/>
        <end position="90"/>
    </location>
</feature>
<dbReference type="PANTHER" id="PTHR31272:SF6">
    <property type="entry name" value="CYTOCHROME C-TYPE BIOGENESIS CCDA-LIKE CHLOROPLASTIC PROTEIN"/>
    <property type="match status" value="1"/>
</dbReference>
<keyword evidence="5 6" id="KW-0472">Membrane</keyword>
<feature type="transmembrane region" description="Helical" evidence="6">
    <location>
        <begin position="20"/>
        <end position="50"/>
    </location>
</feature>
<evidence type="ECO:0000259" key="7">
    <source>
        <dbReference type="Pfam" id="PF02683"/>
    </source>
</evidence>
<dbReference type="GO" id="GO:0017004">
    <property type="term" value="P:cytochrome complex assembly"/>
    <property type="evidence" value="ECO:0007669"/>
    <property type="project" value="InterPro"/>
</dbReference>
<dbReference type="EMBL" id="SLYC01000001">
    <property type="protein sequence ID" value="TCQ07921.1"/>
    <property type="molecule type" value="Genomic_DNA"/>
</dbReference>
<keyword evidence="4 6" id="KW-1133">Transmembrane helix</keyword>
<evidence type="ECO:0000256" key="5">
    <source>
        <dbReference type="ARBA" id="ARBA00023136"/>
    </source>
</evidence>
<proteinExistence type="inferred from homology"/>
<evidence type="ECO:0000256" key="3">
    <source>
        <dbReference type="ARBA" id="ARBA00022692"/>
    </source>
</evidence>
<organism evidence="8 9">
    <name type="scientific">Serpentinicella alkaliphila</name>
    <dbReference type="NCBI Taxonomy" id="1734049"/>
    <lineage>
        <taxon>Bacteria</taxon>
        <taxon>Bacillati</taxon>
        <taxon>Bacillota</taxon>
        <taxon>Clostridia</taxon>
        <taxon>Peptostreptococcales</taxon>
        <taxon>Natronincolaceae</taxon>
        <taxon>Serpentinicella</taxon>
    </lineage>
</organism>
<sequence length="230" mass="24635">MFEVFFKEIIPQAIASKSLIIILIIFAGGIITSLSPCILSMLPVMIGYIAGYGDNSAKTKGFALSTTFVLGMSTTFAILGLVAASLGIVFGQISSVWYYILATVAIIMGLNLLGVISFNIPGIKKMPVVLTGYLGAYVMGLFFGLAASPCATPVLAVIMTYVALEGELVFGALLLFIYGIGHGLPLILAGTFTVLLKKLPKLERYTQYINYFSGGILILLGLWLLIRVSW</sequence>
<comment type="caution">
    <text evidence="8">The sequence shown here is derived from an EMBL/GenBank/DDBJ whole genome shotgun (WGS) entry which is preliminary data.</text>
</comment>
<feature type="transmembrane region" description="Helical" evidence="6">
    <location>
        <begin position="132"/>
        <end position="162"/>
    </location>
</feature>
<evidence type="ECO:0000256" key="4">
    <source>
        <dbReference type="ARBA" id="ARBA00022989"/>
    </source>
</evidence>
<dbReference type="Pfam" id="PF02683">
    <property type="entry name" value="DsbD_TM"/>
    <property type="match status" value="1"/>
</dbReference>
<keyword evidence="3 6" id="KW-0812">Transmembrane</keyword>
<dbReference type="PANTHER" id="PTHR31272">
    <property type="entry name" value="CYTOCHROME C-TYPE BIOGENESIS PROTEIN HI_1454-RELATED"/>
    <property type="match status" value="1"/>
</dbReference>
<keyword evidence="9" id="KW-1185">Reference proteome</keyword>
<dbReference type="AlphaFoldDB" id="A0A4R2TVK1"/>
<comment type="subcellular location">
    <subcellularLocation>
        <location evidence="1">Membrane</location>
        <topology evidence="1">Multi-pass membrane protein</topology>
    </subcellularLocation>
</comment>
<evidence type="ECO:0000313" key="8">
    <source>
        <dbReference type="EMBL" id="TCQ07921.1"/>
    </source>
</evidence>
<protein>
    <submittedName>
        <fullName evidence="8">Thiol:disulfide interchange protein DsbD</fullName>
    </submittedName>
</protein>
<dbReference type="RefSeq" id="WP_243098133.1">
    <property type="nucleotide sequence ID" value="NZ_CP058648.1"/>
</dbReference>
<gene>
    <name evidence="8" type="ORF">EDD79_10014</name>
</gene>
<reference evidence="8 9" key="1">
    <citation type="submission" date="2019-03" db="EMBL/GenBank/DDBJ databases">
        <title>Genomic Encyclopedia of Type Strains, Phase IV (KMG-IV): sequencing the most valuable type-strain genomes for metagenomic binning, comparative biology and taxonomic classification.</title>
        <authorList>
            <person name="Goeker M."/>
        </authorList>
    </citation>
    <scope>NUCLEOTIDE SEQUENCE [LARGE SCALE GENOMIC DNA]</scope>
    <source>
        <strain evidence="8 9">DSM 100013</strain>
    </source>
</reference>
<accession>A0A4R2TVK1</accession>
<dbReference type="InterPro" id="IPR003834">
    <property type="entry name" value="Cyt_c_assmbl_TM_dom"/>
</dbReference>
<comment type="similarity">
    <text evidence="2">Belongs to the DsbD family.</text>
</comment>
<evidence type="ECO:0000256" key="6">
    <source>
        <dbReference type="SAM" id="Phobius"/>
    </source>
</evidence>
<feature type="transmembrane region" description="Helical" evidence="6">
    <location>
        <begin position="168"/>
        <end position="196"/>
    </location>
</feature>
<feature type="transmembrane region" description="Helical" evidence="6">
    <location>
        <begin position="96"/>
        <end position="120"/>
    </location>
</feature>
<dbReference type="Proteomes" id="UP000295504">
    <property type="component" value="Unassembled WGS sequence"/>
</dbReference>